<keyword evidence="4 7" id="KW-0812">Transmembrane</keyword>
<protein>
    <submittedName>
        <fullName evidence="9">Uncharacterized membrane protein YeiB</fullName>
    </submittedName>
</protein>
<feature type="transmembrane region" description="Helical" evidence="7">
    <location>
        <begin position="239"/>
        <end position="260"/>
    </location>
</feature>
<feature type="transmembrane region" description="Helical" evidence="7">
    <location>
        <begin position="353"/>
        <end position="371"/>
    </location>
</feature>
<keyword evidence="3" id="KW-1003">Cell membrane</keyword>
<organism evidence="9 10">
    <name type="scientific">Agreia pratensis</name>
    <dbReference type="NCBI Taxonomy" id="150121"/>
    <lineage>
        <taxon>Bacteria</taxon>
        <taxon>Bacillati</taxon>
        <taxon>Actinomycetota</taxon>
        <taxon>Actinomycetes</taxon>
        <taxon>Micrococcales</taxon>
        <taxon>Microbacteriaceae</taxon>
        <taxon>Agreia</taxon>
    </lineage>
</organism>
<dbReference type="Pfam" id="PF01757">
    <property type="entry name" value="Acyl_transf_3"/>
    <property type="match status" value="1"/>
</dbReference>
<evidence type="ECO:0000256" key="5">
    <source>
        <dbReference type="ARBA" id="ARBA00022989"/>
    </source>
</evidence>
<evidence type="ECO:0000256" key="2">
    <source>
        <dbReference type="ARBA" id="ARBA00007400"/>
    </source>
</evidence>
<dbReference type="EMBL" id="FXAY01000004">
    <property type="protein sequence ID" value="SMG42123.1"/>
    <property type="molecule type" value="Genomic_DNA"/>
</dbReference>
<reference evidence="10" key="1">
    <citation type="submission" date="2017-04" db="EMBL/GenBank/DDBJ databases">
        <authorList>
            <person name="Varghese N."/>
            <person name="Submissions S."/>
        </authorList>
    </citation>
    <scope>NUCLEOTIDE SEQUENCE [LARGE SCALE GENOMIC DNA]</scope>
    <source>
        <strain evidence="10">VKM Ac-2510</strain>
    </source>
</reference>
<feature type="transmembrane region" description="Helical" evidence="7">
    <location>
        <begin position="207"/>
        <end position="227"/>
    </location>
</feature>
<dbReference type="PANTHER" id="PTHR40074">
    <property type="entry name" value="O-ACETYLTRANSFERASE WECH"/>
    <property type="match status" value="1"/>
</dbReference>
<name>A0A1X7KL11_9MICO</name>
<evidence type="ECO:0000256" key="3">
    <source>
        <dbReference type="ARBA" id="ARBA00022475"/>
    </source>
</evidence>
<gene>
    <name evidence="9" type="ORF">SAMN06296010_2703</name>
</gene>
<feature type="transmembrane region" description="Helical" evidence="7">
    <location>
        <begin position="392"/>
        <end position="425"/>
    </location>
</feature>
<evidence type="ECO:0000313" key="9">
    <source>
        <dbReference type="EMBL" id="SMG42123.1"/>
    </source>
</evidence>
<feature type="transmembrane region" description="Helical" evidence="7">
    <location>
        <begin position="118"/>
        <end position="136"/>
    </location>
</feature>
<comment type="similarity">
    <text evidence="2">Belongs to the acyltransferase 3 family.</text>
</comment>
<feature type="transmembrane region" description="Helical" evidence="7">
    <location>
        <begin position="148"/>
        <end position="170"/>
    </location>
</feature>
<evidence type="ECO:0000256" key="7">
    <source>
        <dbReference type="SAM" id="Phobius"/>
    </source>
</evidence>
<dbReference type="InterPro" id="IPR002656">
    <property type="entry name" value="Acyl_transf_3_dom"/>
</dbReference>
<proteinExistence type="inferred from homology"/>
<evidence type="ECO:0000259" key="8">
    <source>
        <dbReference type="Pfam" id="PF01757"/>
    </source>
</evidence>
<comment type="subcellular location">
    <subcellularLocation>
        <location evidence="1">Cell membrane</location>
        <topology evidence="1">Multi-pass membrane protein</topology>
    </subcellularLocation>
</comment>
<feature type="transmembrane region" description="Helical" evidence="7">
    <location>
        <begin position="272"/>
        <end position="293"/>
    </location>
</feature>
<sequence>MPNRSSRTAATTGDEPADIVAIAASSKRDLVVDLARVFCVFAVVMMHSLMVGLYRDGDTIGQINPLQTQDWFALATWVGQIMPLFFVVGGFAGAVSWRSAMRRGTSPSEFLRSRLVRLLRPALPLLLFLTVVLWVLVACGVDRGLVDIVAAGVGMPLWFLAAFISCQAFLPVVHRWHTSRPASTIAALIALSVIVDAARITSGIQEIGLLNLVFVWLAVQQLGFMYADGWFARRPRWQLAAGAAVSYALLAVLTYTLHVYPVDMLTNLNPATVPLILLGVAQVCILHLLYPLLRIAMTLKPVLIATFFVGSRAMTIYLWHLPIIVALSGGLFLSGWVDSVPGSGAWWATRPPFVLAVWLILAALSLAVVRWERPSKAALDGARTPGAVRIRVAALLAFAVFAAEIQWGLSLLLLTLTAAVIAVALRLVSPGREVTVNPQPK</sequence>
<dbReference type="OrthoDB" id="8206682at2"/>
<dbReference type="GO" id="GO:0009246">
    <property type="term" value="P:enterobacterial common antigen biosynthetic process"/>
    <property type="evidence" value="ECO:0007669"/>
    <property type="project" value="TreeGrafter"/>
</dbReference>
<dbReference type="AlphaFoldDB" id="A0A1X7KL11"/>
<feature type="transmembrane region" description="Helical" evidence="7">
    <location>
        <begin position="314"/>
        <end position="333"/>
    </location>
</feature>
<feature type="transmembrane region" description="Helical" evidence="7">
    <location>
        <begin position="74"/>
        <end position="97"/>
    </location>
</feature>
<keyword evidence="5 7" id="KW-1133">Transmembrane helix</keyword>
<dbReference type="Proteomes" id="UP000193244">
    <property type="component" value="Unassembled WGS sequence"/>
</dbReference>
<dbReference type="PANTHER" id="PTHR40074:SF2">
    <property type="entry name" value="O-ACETYLTRANSFERASE WECH"/>
    <property type="match status" value="1"/>
</dbReference>
<dbReference type="GO" id="GO:0005886">
    <property type="term" value="C:plasma membrane"/>
    <property type="evidence" value="ECO:0007669"/>
    <property type="project" value="UniProtKB-SubCell"/>
</dbReference>
<feature type="transmembrane region" description="Helical" evidence="7">
    <location>
        <begin position="34"/>
        <end position="54"/>
    </location>
</feature>
<dbReference type="STRING" id="150121.SAMN06296010_2703"/>
<evidence type="ECO:0000256" key="1">
    <source>
        <dbReference type="ARBA" id="ARBA00004651"/>
    </source>
</evidence>
<evidence type="ECO:0000256" key="4">
    <source>
        <dbReference type="ARBA" id="ARBA00022692"/>
    </source>
</evidence>
<dbReference type="GO" id="GO:0016413">
    <property type="term" value="F:O-acetyltransferase activity"/>
    <property type="evidence" value="ECO:0007669"/>
    <property type="project" value="TreeGrafter"/>
</dbReference>
<evidence type="ECO:0000256" key="6">
    <source>
        <dbReference type="ARBA" id="ARBA00023136"/>
    </source>
</evidence>
<feature type="transmembrane region" description="Helical" evidence="7">
    <location>
        <begin position="182"/>
        <end position="201"/>
    </location>
</feature>
<accession>A0A1X7KL11</accession>
<keyword evidence="6 7" id="KW-0472">Membrane</keyword>
<evidence type="ECO:0000313" key="10">
    <source>
        <dbReference type="Proteomes" id="UP000193244"/>
    </source>
</evidence>
<feature type="domain" description="Acyltransferase 3" evidence="8">
    <location>
        <begin position="32"/>
        <end position="365"/>
    </location>
</feature>
<keyword evidence="10" id="KW-1185">Reference proteome</keyword>